<dbReference type="Pfam" id="PF07690">
    <property type="entry name" value="MFS_1"/>
    <property type="match status" value="1"/>
</dbReference>
<evidence type="ECO:0000259" key="5">
    <source>
        <dbReference type="PROSITE" id="PS50850"/>
    </source>
</evidence>
<organism evidence="6 7">
    <name type="scientific">Ramlibacter aquaticus</name>
    <dbReference type="NCBI Taxonomy" id="2780094"/>
    <lineage>
        <taxon>Bacteria</taxon>
        <taxon>Pseudomonadati</taxon>
        <taxon>Pseudomonadota</taxon>
        <taxon>Betaproteobacteria</taxon>
        <taxon>Burkholderiales</taxon>
        <taxon>Comamonadaceae</taxon>
        <taxon>Ramlibacter</taxon>
    </lineage>
</organism>
<evidence type="ECO:0000313" key="6">
    <source>
        <dbReference type="EMBL" id="MBE7940980.1"/>
    </source>
</evidence>
<keyword evidence="3 4" id="KW-0472">Membrane</keyword>
<dbReference type="PANTHER" id="PTHR11360">
    <property type="entry name" value="MONOCARBOXYLATE TRANSPORTER"/>
    <property type="match status" value="1"/>
</dbReference>
<feature type="transmembrane region" description="Helical" evidence="4">
    <location>
        <begin position="35"/>
        <end position="59"/>
    </location>
</feature>
<feature type="transmembrane region" description="Helical" evidence="4">
    <location>
        <begin position="219"/>
        <end position="243"/>
    </location>
</feature>
<dbReference type="RefSeq" id="WP_193780522.1">
    <property type="nucleotide sequence ID" value="NZ_JADDOJ010000035.1"/>
</dbReference>
<sequence length="561" mass="59987">MSSVLGAGGRPAGASQSYGVLDKERIIAGPGFNRWLVPPAALAIHLCIGMAYGFSVFWLPLSKALSTAGTGTACPKDMSFMAELFASGCDWRIATLGWMYTLFFVFLGCAAAIWGGWLERAGPRKAGVVSALCWCGGMLMSALGIHLHQFWLMILGSGVIGGIGLGLGYISPVSTLIKWFPDRRGMATGMAIMGFGGGAMIGSPLAVDLMKHFSTPTDVGVLQTFVVMAVVYFVFMIGGAFGYRVPATGWKPAGWTPPAAQTTNTMITANHVHVKNVWRIPQFWLIWMVLTMNVSAGIGVIGMASPMLQEVFGGALIDVPKKFGELDKAQLAAIAGVAGGFAALLSLFNIGGRFFWASLSDKLGRKMTYFVFFVLGGVLYASLPHSAAAGNKLLFVGAVCVILSMYGGGFSTVPAYLADLFGTQFVGAIHGRLLTAWATAGILGPVVVNYMREYQLGLGIPREQVYNQTMYILVGMLVIGFICNLLVRPLDPKWFMGEAELEEEKRLAHEKARAAEAGMEAVQARADSTPAAKVWLAWLAVGIPLAWGVYRTLLAAAKFFH</sequence>
<dbReference type="SUPFAM" id="SSF103473">
    <property type="entry name" value="MFS general substrate transporter"/>
    <property type="match status" value="1"/>
</dbReference>
<feature type="transmembrane region" description="Helical" evidence="4">
    <location>
        <begin position="151"/>
        <end position="173"/>
    </location>
</feature>
<dbReference type="InterPro" id="IPR050327">
    <property type="entry name" value="Proton-linked_MCT"/>
</dbReference>
<keyword evidence="2 4" id="KW-1133">Transmembrane helix</keyword>
<evidence type="ECO:0000313" key="7">
    <source>
        <dbReference type="Proteomes" id="UP000715965"/>
    </source>
</evidence>
<name>A0ABR9SF48_9BURK</name>
<feature type="domain" description="Major facilitator superfamily (MFS) profile" evidence="5">
    <location>
        <begin position="55"/>
        <end position="492"/>
    </location>
</feature>
<protein>
    <submittedName>
        <fullName evidence="6">OFA family MFS transporter</fullName>
    </submittedName>
</protein>
<dbReference type="PANTHER" id="PTHR11360:SF317">
    <property type="entry name" value="MAJOR FACILITATOR SUPERFAMILY (MFS) PROFILE DOMAIN-CONTAINING PROTEIN-RELATED"/>
    <property type="match status" value="1"/>
</dbReference>
<reference evidence="6 7" key="1">
    <citation type="submission" date="2020-10" db="EMBL/GenBank/DDBJ databases">
        <title>Draft genome of Ramlibacter aquaticus LMG 30558.</title>
        <authorList>
            <person name="Props R."/>
        </authorList>
    </citation>
    <scope>NUCLEOTIDE SEQUENCE [LARGE SCALE GENOMIC DNA]</scope>
    <source>
        <strain evidence="6 7">LMG 30558</strain>
    </source>
</reference>
<proteinExistence type="predicted"/>
<dbReference type="Gene3D" id="1.20.1250.20">
    <property type="entry name" value="MFS general substrate transporter like domains"/>
    <property type="match status" value="2"/>
</dbReference>
<gene>
    <name evidence="6" type="ORF">IM725_10400</name>
</gene>
<dbReference type="Proteomes" id="UP000715965">
    <property type="component" value="Unassembled WGS sequence"/>
</dbReference>
<dbReference type="PROSITE" id="PS50850">
    <property type="entry name" value="MFS"/>
    <property type="match status" value="1"/>
</dbReference>
<dbReference type="EMBL" id="JADDOJ010000035">
    <property type="protein sequence ID" value="MBE7940980.1"/>
    <property type="molecule type" value="Genomic_DNA"/>
</dbReference>
<feature type="transmembrane region" description="Helical" evidence="4">
    <location>
        <begin position="331"/>
        <end position="356"/>
    </location>
</feature>
<evidence type="ECO:0000256" key="3">
    <source>
        <dbReference type="ARBA" id="ARBA00023136"/>
    </source>
</evidence>
<feature type="transmembrane region" description="Helical" evidence="4">
    <location>
        <begin position="535"/>
        <end position="557"/>
    </location>
</feature>
<feature type="transmembrane region" description="Helical" evidence="4">
    <location>
        <begin position="393"/>
        <end position="417"/>
    </location>
</feature>
<feature type="transmembrane region" description="Helical" evidence="4">
    <location>
        <begin position="429"/>
        <end position="448"/>
    </location>
</feature>
<feature type="transmembrane region" description="Helical" evidence="4">
    <location>
        <begin position="468"/>
        <end position="487"/>
    </location>
</feature>
<evidence type="ECO:0000256" key="4">
    <source>
        <dbReference type="SAM" id="Phobius"/>
    </source>
</evidence>
<dbReference type="InterPro" id="IPR020846">
    <property type="entry name" value="MFS_dom"/>
</dbReference>
<keyword evidence="7" id="KW-1185">Reference proteome</keyword>
<dbReference type="InterPro" id="IPR011701">
    <property type="entry name" value="MFS"/>
</dbReference>
<feature type="transmembrane region" description="Helical" evidence="4">
    <location>
        <begin position="93"/>
        <end position="114"/>
    </location>
</feature>
<dbReference type="InterPro" id="IPR036259">
    <property type="entry name" value="MFS_trans_sf"/>
</dbReference>
<evidence type="ECO:0000256" key="2">
    <source>
        <dbReference type="ARBA" id="ARBA00022989"/>
    </source>
</evidence>
<feature type="transmembrane region" description="Helical" evidence="4">
    <location>
        <begin position="185"/>
        <end position="207"/>
    </location>
</feature>
<feature type="transmembrane region" description="Helical" evidence="4">
    <location>
        <begin position="283"/>
        <end position="304"/>
    </location>
</feature>
<accession>A0ABR9SF48</accession>
<dbReference type="CDD" id="cd17353">
    <property type="entry name" value="MFS_OFA_like"/>
    <property type="match status" value="1"/>
</dbReference>
<keyword evidence="1 4" id="KW-0812">Transmembrane</keyword>
<evidence type="ECO:0000256" key="1">
    <source>
        <dbReference type="ARBA" id="ARBA00022692"/>
    </source>
</evidence>
<comment type="caution">
    <text evidence="6">The sequence shown here is derived from an EMBL/GenBank/DDBJ whole genome shotgun (WGS) entry which is preliminary data.</text>
</comment>
<feature type="transmembrane region" description="Helical" evidence="4">
    <location>
        <begin position="126"/>
        <end position="145"/>
    </location>
</feature>
<feature type="transmembrane region" description="Helical" evidence="4">
    <location>
        <begin position="368"/>
        <end position="387"/>
    </location>
</feature>